<evidence type="ECO:0000313" key="3">
    <source>
        <dbReference type="Proteomes" id="UP001197609"/>
    </source>
</evidence>
<dbReference type="AlphaFoldDB" id="A0AAJ1AIE0"/>
<dbReference type="SUPFAM" id="SSF109604">
    <property type="entry name" value="HD-domain/PDEase-like"/>
    <property type="match status" value="1"/>
</dbReference>
<dbReference type="Gene3D" id="1.10.3210.10">
    <property type="entry name" value="Hypothetical protein af1432"/>
    <property type="match status" value="1"/>
</dbReference>
<dbReference type="EMBL" id="JAIOIU010000065">
    <property type="protein sequence ID" value="MBZ0159593.1"/>
    <property type="molecule type" value="Genomic_DNA"/>
</dbReference>
<dbReference type="SMART" id="SM00065">
    <property type="entry name" value="GAF"/>
    <property type="match status" value="1"/>
</dbReference>
<organism evidence="2 3">
    <name type="scientific">Candidatus Methylomirabilis tolerans</name>
    <dbReference type="NCBI Taxonomy" id="3123416"/>
    <lineage>
        <taxon>Bacteria</taxon>
        <taxon>Candidatus Methylomirabilota</taxon>
        <taxon>Candidatus Methylomirabilia</taxon>
        <taxon>Candidatus Methylomirabilales</taxon>
        <taxon>Candidatus Methylomirabilaceae</taxon>
        <taxon>Candidatus Methylomirabilis</taxon>
    </lineage>
</organism>
<reference evidence="2 3" key="1">
    <citation type="journal article" date="2021" name="bioRxiv">
        <title>Unraveling nitrogen, sulfur and carbon metabolic pathways and microbial community transcriptional responses to substrate deprivation and toxicity stresses in a bioreactor mimicking anoxic brackish coastal sediment conditions.</title>
        <authorList>
            <person name="Martins P.D."/>
            <person name="Echeveste M.J."/>
            <person name="Arshad A."/>
            <person name="Kurth J."/>
            <person name="Ouboter H."/>
            <person name="Jetten M.S.M."/>
            <person name="Welte C.U."/>
        </authorList>
    </citation>
    <scope>NUCLEOTIDE SEQUENCE [LARGE SCALE GENOMIC DNA]</scope>
    <source>
        <strain evidence="2">MAG_38</strain>
    </source>
</reference>
<accession>A0AAJ1AIE0</accession>
<sequence>MISEIGLSLSKQMNVDIILSNVIKVLETRLYYDRGVILLANQDSSLLLFRAGFGYTPEQLNVLKHTQFHLNMSESKGLFVVCFREQKPFLINDMHEIETNLSSHSLDFAKKMGALSFICCPIIYEGESLGILAVDNIKTKKPLVQSDISLLMGVAPEIGISIHNCMLLETKERQFKSILHTLAASIDARDPLTAGHSEKVTEYALGICHELDLPKEYEEIIRIASLLHDYGKIGIKDSILMKPGKLNDEERKEIESHADKTRNILERIHFEGIYKEIPNIAGSHHEKIDGSGYPKGQRGEDIPLGARIIGVADFFEAITAKRHYRNPMPLDIAFQLLNEEVGKSYDKNIVDAFMKYYNKTLKT</sequence>
<dbReference type="InterPro" id="IPR003018">
    <property type="entry name" value="GAF"/>
</dbReference>
<dbReference type="InterPro" id="IPR029016">
    <property type="entry name" value="GAF-like_dom_sf"/>
</dbReference>
<feature type="domain" description="HD-GYP" evidence="1">
    <location>
        <begin position="171"/>
        <end position="363"/>
    </location>
</feature>
<dbReference type="PROSITE" id="PS51832">
    <property type="entry name" value="HD_GYP"/>
    <property type="match status" value="1"/>
</dbReference>
<dbReference type="SUPFAM" id="SSF55781">
    <property type="entry name" value="GAF domain-like"/>
    <property type="match status" value="1"/>
</dbReference>
<comment type="caution">
    <text evidence="2">The sequence shown here is derived from an EMBL/GenBank/DDBJ whole genome shotgun (WGS) entry which is preliminary data.</text>
</comment>
<dbReference type="Pfam" id="PF01590">
    <property type="entry name" value="GAF"/>
    <property type="match status" value="1"/>
</dbReference>
<dbReference type="InterPro" id="IPR037522">
    <property type="entry name" value="HD_GYP_dom"/>
</dbReference>
<dbReference type="CDD" id="cd00077">
    <property type="entry name" value="HDc"/>
    <property type="match status" value="1"/>
</dbReference>
<protein>
    <submittedName>
        <fullName evidence="2">HD domain-containing protein</fullName>
    </submittedName>
</protein>
<dbReference type="SMART" id="SM00471">
    <property type="entry name" value="HDc"/>
    <property type="match status" value="1"/>
</dbReference>
<dbReference type="Gene3D" id="3.30.450.40">
    <property type="match status" value="1"/>
</dbReference>
<proteinExistence type="predicted"/>
<dbReference type="Pfam" id="PF13487">
    <property type="entry name" value="HD_5"/>
    <property type="match status" value="1"/>
</dbReference>
<dbReference type="Proteomes" id="UP001197609">
    <property type="component" value="Unassembled WGS sequence"/>
</dbReference>
<gene>
    <name evidence="2" type="ORF">K8G79_05595</name>
</gene>
<evidence type="ECO:0000313" key="2">
    <source>
        <dbReference type="EMBL" id="MBZ0159593.1"/>
    </source>
</evidence>
<evidence type="ECO:0000259" key="1">
    <source>
        <dbReference type="PROSITE" id="PS51832"/>
    </source>
</evidence>
<name>A0AAJ1AIE0_9BACT</name>
<dbReference type="PANTHER" id="PTHR43155">
    <property type="entry name" value="CYCLIC DI-GMP PHOSPHODIESTERASE PA4108-RELATED"/>
    <property type="match status" value="1"/>
</dbReference>
<dbReference type="InterPro" id="IPR003607">
    <property type="entry name" value="HD/PDEase_dom"/>
</dbReference>
<dbReference type="PANTHER" id="PTHR43155:SF2">
    <property type="entry name" value="CYCLIC DI-GMP PHOSPHODIESTERASE PA4108"/>
    <property type="match status" value="1"/>
</dbReference>